<dbReference type="EMBL" id="NCVL01000019">
    <property type="protein sequence ID" value="ORP05428.1"/>
    <property type="molecule type" value="Genomic_DNA"/>
</dbReference>
<dbReference type="EMBL" id="NCVH01000033">
    <property type="protein sequence ID" value="ORO93492.1"/>
    <property type="molecule type" value="Genomic_DNA"/>
</dbReference>
<dbReference type="Proteomes" id="UP000193505">
    <property type="component" value="Unassembled WGS sequence"/>
</dbReference>
<name>A0A1X1L111_STRMT</name>
<proteinExistence type="predicted"/>
<gene>
    <name evidence="2" type="ORF">B7694_05725</name>
    <name evidence="1" type="ORF">B7698_08725</name>
</gene>
<comment type="caution">
    <text evidence="2">The sequence shown here is derived from an EMBL/GenBank/DDBJ whole genome shotgun (WGS) entry which is preliminary data.</text>
</comment>
<reference evidence="3 4" key="1">
    <citation type="journal article" date="2016" name="Eur. J. Clin. Microbiol. Infect. Dis.">
        <title>Whole genome sequencing as a tool for phylogenetic analysis of clinical strains of Mitis group streptococci.</title>
        <authorList>
            <person name="Rasmussen L.H."/>
            <person name="Dargis R."/>
            <person name="Hojholt K."/>
            <person name="Christensen J.J."/>
            <person name="Skovgaard O."/>
            <person name="Justesen U.S."/>
            <person name="Rosenvinge F.S."/>
            <person name="Moser C."/>
            <person name="Lukjancenko O."/>
            <person name="Rasmussen S."/>
            <person name="Nielsen X.C."/>
        </authorList>
    </citation>
    <scope>NUCLEOTIDE SEQUENCE [LARGE SCALE GENOMIC DNA]</scope>
    <source>
        <strain evidence="2 4">OD_310347_11</strain>
        <strain evidence="1 3">RH_17439_08</strain>
    </source>
</reference>
<sequence length="61" mass="7313">MEVMALPSKEMMQFYTEIYPWIKTSFPDDTTPRFLFKDNTPGHILEMFEQIKENLGYDYAI</sequence>
<evidence type="ECO:0000313" key="4">
    <source>
        <dbReference type="Proteomes" id="UP000193505"/>
    </source>
</evidence>
<protein>
    <submittedName>
        <fullName evidence="2">Uncharacterized protein</fullName>
    </submittedName>
</protein>
<dbReference type="RefSeq" id="WP_070527642.1">
    <property type="nucleotide sequence ID" value="NZ_CAMHLM010000002.1"/>
</dbReference>
<evidence type="ECO:0000313" key="3">
    <source>
        <dbReference type="Proteomes" id="UP000193367"/>
    </source>
</evidence>
<organism evidence="2 4">
    <name type="scientific">Streptococcus mitis</name>
    <dbReference type="NCBI Taxonomy" id="28037"/>
    <lineage>
        <taxon>Bacteria</taxon>
        <taxon>Bacillati</taxon>
        <taxon>Bacillota</taxon>
        <taxon>Bacilli</taxon>
        <taxon>Lactobacillales</taxon>
        <taxon>Streptococcaceae</taxon>
        <taxon>Streptococcus</taxon>
        <taxon>Streptococcus mitis group</taxon>
    </lineage>
</organism>
<reference evidence="2" key="2">
    <citation type="submission" date="2017-04" db="EMBL/GenBank/DDBJ databases">
        <authorList>
            <person name="Afonso C.L."/>
            <person name="Miller P.J."/>
            <person name="Scott M.A."/>
            <person name="Spackman E."/>
            <person name="Goraichik I."/>
            <person name="Dimitrov K.M."/>
            <person name="Suarez D.L."/>
            <person name="Swayne D.E."/>
        </authorList>
    </citation>
    <scope>NUCLEOTIDE SEQUENCE</scope>
    <source>
        <strain evidence="2">OD_310347_11</strain>
        <strain evidence="1">RH_17439_08</strain>
    </source>
</reference>
<dbReference type="AlphaFoldDB" id="A0A1X1L111"/>
<dbReference type="Proteomes" id="UP000193367">
    <property type="component" value="Unassembled WGS sequence"/>
</dbReference>
<evidence type="ECO:0000313" key="1">
    <source>
        <dbReference type="EMBL" id="ORO93492.1"/>
    </source>
</evidence>
<accession>A0A1X1L111</accession>
<evidence type="ECO:0000313" key="2">
    <source>
        <dbReference type="EMBL" id="ORP05428.1"/>
    </source>
</evidence>